<feature type="compositionally biased region" description="Low complexity" evidence="2">
    <location>
        <begin position="110"/>
        <end position="120"/>
    </location>
</feature>
<name>A0A9K3L912_9STRA</name>
<feature type="coiled-coil region" evidence="1">
    <location>
        <begin position="365"/>
        <end position="423"/>
    </location>
</feature>
<feature type="compositionally biased region" description="Pro residues" evidence="2">
    <location>
        <begin position="128"/>
        <end position="139"/>
    </location>
</feature>
<feature type="coiled-coil region" evidence="1">
    <location>
        <begin position="482"/>
        <end position="778"/>
    </location>
</feature>
<dbReference type="Proteomes" id="UP000693970">
    <property type="component" value="Unassembled WGS sequence"/>
</dbReference>
<dbReference type="OrthoDB" id="47908at2759"/>
<feature type="compositionally biased region" description="Polar residues" evidence="2">
    <location>
        <begin position="876"/>
        <end position="887"/>
    </location>
</feature>
<keyword evidence="5" id="KW-1185">Reference proteome</keyword>
<evidence type="ECO:0000313" key="4">
    <source>
        <dbReference type="EMBL" id="KAG7357459.1"/>
    </source>
</evidence>
<reference evidence="4" key="2">
    <citation type="submission" date="2021-04" db="EMBL/GenBank/DDBJ databases">
        <authorList>
            <person name="Podell S."/>
        </authorList>
    </citation>
    <scope>NUCLEOTIDE SEQUENCE</scope>
    <source>
        <strain evidence="4">Hildebrandi</strain>
    </source>
</reference>
<gene>
    <name evidence="4" type="ORF">IV203_002147</name>
</gene>
<feature type="signal peptide" evidence="3">
    <location>
        <begin position="1"/>
        <end position="32"/>
    </location>
</feature>
<feature type="compositionally biased region" description="Basic and acidic residues" evidence="2">
    <location>
        <begin position="803"/>
        <end position="818"/>
    </location>
</feature>
<feature type="region of interest" description="Disordered" evidence="2">
    <location>
        <begin position="60"/>
        <end position="224"/>
    </location>
</feature>
<feature type="compositionally biased region" description="Polar residues" evidence="2">
    <location>
        <begin position="95"/>
        <end position="104"/>
    </location>
</feature>
<protein>
    <submittedName>
        <fullName evidence="4">Uncharacterized protein</fullName>
    </submittedName>
</protein>
<accession>A0A9K3L912</accession>
<proteinExistence type="predicted"/>
<feature type="compositionally biased region" description="Polar residues" evidence="2">
    <location>
        <begin position="177"/>
        <end position="208"/>
    </location>
</feature>
<sequence length="923" mass="104757">MSPIATSSAFVVLLVYALVVVPLPMLLSACEARNNYNTPPPPLSLSLSQHRWPMIAGIFGLNNNNNNKNDETRQQRLQDKEGSRIRPPPPPPRAGSTSVTTPFVRSTVVGQGQLQLQTPQERQRQQQQPPPPPPPPPPAKTGTPVTSSEETKANEDEDHKTNIIKRDIESNEEDVDTTISWDQKQPDTTKSSSQQWAEQSTGSHPTMTQRQQKQQQQQQLQQQHGYLESNTQQYAAEPTINPQQAWQQMPSNMQHPPPPLQFYNDNYSYNQNQQQQEQNYPPRDDPFTSYLQDELNDSLAREHSLIEQLDNLTSTVVVMEQREELHTRQLDVLTERVMDVEAQAAQDRNLLVEFEANCTALGLTVVGLQQDLEEWQQKCRDLQQRHDDDQVKLQQLKKAIKAKQSQAEELAIAMEQLRMVEKRREANYYPTNQNQASSGGVLSWVLSWFGIGGKSSSSNDKYDSEIRDESYEMAKSTLLQALQTERSNVHELESMVASLQQNNSLISEMVESRDSIIDELNNRIAVFEEDKVVLKAALRQLQKEMNEEAPKTQKLMDDLAAAEQEINRLKADIHAIIETHQDELATLQMTISQKQKKITDAESNLTAIGTYVDKLEDRLTSFAITRRDMEEREKKCQEIERAAEETEIQRKALQTQVEEFQTQQEELKKLLEELASERTNLQKENRKLSTEKEFRTGEQEQLEAKFKALETEKKTVEEELQEWKDKCENLLPELENSRQSRSELERQMQSLSEKQQQLEALQAENKNLVDNFEKVKADLVVAEEANAKLQSHLANLTDILAARETESEEKSSDEEKSPDGPTVDTKINSPSKDEQRPPPPPRVRPQAPSKRTERNVPLRSLRKKLAQATGMHGVITPSSKMAQTMTAAATPGQPRSHLPQPGKPLPQSEASAGKSLPGPPPLP</sequence>
<feature type="compositionally biased region" description="Basic and acidic residues" evidence="2">
    <location>
        <begin position="68"/>
        <end position="84"/>
    </location>
</feature>
<dbReference type="EMBL" id="JAGRRH010000015">
    <property type="protein sequence ID" value="KAG7357459.1"/>
    <property type="molecule type" value="Genomic_DNA"/>
</dbReference>
<reference evidence="4" key="1">
    <citation type="journal article" date="2021" name="Sci. Rep.">
        <title>Diploid genomic architecture of Nitzschia inconspicua, an elite biomass production diatom.</title>
        <authorList>
            <person name="Oliver A."/>
            <person name="Podell S."/>
            <person name="Pinowska A."/>
            <person name="Traller J.C."/>
            <person name="Smith S.R."/>
            <person name="McClure R."/>
            <person name="Beliaev A."/>
            <person name="Bohutskyi P."/>
            <person name="Hill E.A."/>
            <person name="Rabines A."/>
            <person name="Zheng H."/>
            <person name="Allen L.Z."/>
            <person name="Kuo A."/>
            <person name="Grigoriev I.V."/>
            <person name="Allen A.E."/>
            <person name="Hazlebeck D."/>
            <person name="Allen E.E."/>
        </authorList>
    </citation>
    <scope>NUCLEOTIDE SEQUENCE</scope>
    <source>
        <strain evidence="4">Hildebrandi</strain>
    </source>
</reference>
<evidence type="ECO:0000256" key="1">
    <source>
        <dbReference type="SAM" id="Coils"/>
    </source>
</evidence>
<keyword evidence="1" id="KW-0175">Coiled coil</keyword>
<evidence type="ECO:0000256" key="3">
    <source>
        <dbReference type="SAM" id="SignalP"/>
    </source>
</evidence>
<feature type="region of interest" description="Disordered" evidence="2">
    <location>
        <begin position="803"/>
        <end position="923"/>
    </location>
</feature>
<dbReference type="AlphaFoldDB" id="A0A9K3L912"/>
<keyword evidence="3" id="KW-0732">Signal</keyword>
<evidence type="ECO:0000313" key="5">
    <source>
        <dbReference type="Proteomes" id="UP000693970"/>
    </source>
</evidence>
<dbReference type="PANTHER" id="PTHR23159">
    <property type="entry name" value="CENTROSOMAL PROTEIN 2"/>
    <property type="match status" value="1"/>
</dbReference>
<dbReference type="PANTHER" id="PTHR23159:SF31">
    <property type="entry name" value="CENTROSOME-ASSOCIATED PROTEIN CEP250 ISOFORM X1"/>
    <property type="match status" value="1"/>
</dbReference>
<organism evidence="4 5">
    <name type="scientific">Nitzschia inconspicua</name>
    <dbReference type="NCBI Taxonomy" id="303405"/>
    <lineage>
        <taxon>Eukaryota</taxon>
        <taxon>Sar</taxon>
        <taxon>Stramenopiles</taxon>
        <taxon>Ochrophyta</taxon>
        <taxon>Bacillariophyta</taxon>
        <taxon>Bacillariophyceae</taxon>
        <taxon>Bacillariophycidae</taxon>
        <taxon>Bacillariales</taxon>
        <taxon>Bacillariaceae</taxon>
        <taxon>Nitzschia</taxon>
    </lineage>
</organism>
<evidence type="ECO:0000256" key="2">
    <source>
        <dbReference type="SAM" id="MobiDB-lite"/>
    </source>
</evidence>
<feature type="compositionally biased region" description="Basic and acidic residues" evidence="2">
    <location>
        <begin position="149"/>
        <end position="169"/>
    </location>
</feature>
<feature type="compositionally biased region" description="Low complexity" evidence="2">
    <location>
        <begin position="209"/>
        <end position="223"/>
    </location>
</feature>
<feature type="chain" id="PRO_5039933532" evidence="3">
    <location>
        <begin position="33"/>
        <end position="923"/>
    </location>
</feature>
<comment type="caution">
    <text evidence="4">The sequence shown here is derived from an EMBL/GenBank/DDBJ whole genome shotgun (WGS) entry which is preliminary data.</text>
</comment>